<feature type="region of interest" description="Disordered" evidence="8">
    <location>
        <begin position="1"/>
        <end position="93"/>
    </location>
</feature>
<evidence type="ECO:0000259" key="12">
    <source>
        <dbReference type="Pfam" id="PF08033"/>
    </source>
</evidence>
<comment type="similarity">
    <text evidence="3">Belongs to the SEC23/SEC24 family. SEC24 subfamily.</text>
</comment>
<dbReference type="Gene3D" id="2.30.30.380">
    <property type="entry name" value="Zn-finger domain of Sec23/24"/>
    <property type="match status" value="1"/>
</dbReference>
<dbReference type="AlphaFoldDB" id="A0A1G4JMG6"/>
<evidence type="ECO:0000313" key="13">
    <source>
        <dbReference type="EMBL" id="SCU91826.1"/>
    </source>
</evidence>
<dbReference type="SUPFAM" id="SSF82754">
    <property type="entry name" value="C-terminal, gelsolin-like domain of Sec23/24"/>
    <property type="match status" value="1"/>
</dbReference>
<dbReference type="Pfam" id="PF08033">
    <property type="entry name" value="Sec23_BS"/>
    <property type="match status" value="1"/>
</dbReference>
<sequence>MQELNRSFSSLSVHQEAQSSSGIKKSRRPNRAFHTFETSNASLPNLSGSQSNLPTAGPYAQQTQQTQPSAFNYSTPNLTSNGSFQAPEASSPITSHYVSKQRLDDQESFITNHFVTSHNSVPPSGTSQFYCVDQNSSDPRKMGLTMYNVPKNEQVRSAAKLPMGAIIQPFAHSSPDDEVPSVPDSKSGGPLRCRRCRAYVNPAFSFTFDSKACCNFCGVNTQLADEYSVPLNPNGMRSDLYERPELFKGTVDFMVPETYNIKPGQANLPLHYVFLIDISTLSNENKSSLAMIEGVRTCIEHIAAKQPNCKIAIMAFDKQVRFFNLRKELHQAQEFVITDLQDVFLPLYNGLFSRPDESMHVIQDTLCKIISYIDDNKFSHRFEACYGSALMAAKIAIETITGGQGGKILASLSTKPTYGQGNLRLRNEDALKKTLKCENDFYLKLGRDFLESNISLDLFCTGSAFVDLVSVAQPVKATSGFLKYYPNFVLEKDEFTFVNDILHSVANTVGYGAQLKVRCSSGLSIYNYYSDAVDNTNRDPVIPVLHQDTTLNVLFKYDGQLPSSADVHFQCAVLYTDIDGVRKVRSLNVSGAVSENVNEVFKFVNQDAVVSIIVHDMLTTLADCDFAQKRKTIDDKLVDILTQYRGLVSGSSSTQLVLPDSLKTLAAYLLSFEKTELMKNNSKSANGNARVYDMFQWYTLNLAQMLFKLYPQILPLHELLQESDYTFYDQNEILLQATPSEALSVRAGRRELVDGGCYLIFDGTSVYLWFNENTNSHLLKDLLDVDTATTKHHEISLPGNTLPVVDSSINGKARNLVKNWSQLVGRSFAPVIPLRPHIDSHYAHTMASLLCEDKSIEMIESYDNYLVLLHKRIKEKMKNDDYTKLSHGKDHEHIGQKFIQF</sequence>
<keyword evidence="4" id="KW-0813">Transport</keyword>
<dbReference type="InterPro" id="IPR012990">
    <property type="entry name" value="Beta-sandwich_Sec23_24"/>
</dbReference>
<evidence type="ECO:0000256" key="5">
    <source>
        <dbReference type="ARBA" id="ARBA00022490"/>
    </source>
</evidence>
<evidence type="ECO:0000256" key="8">
    <source>
        <dbReference type="SAM" id="MobiDB-lite"/>
    </source>
</evidence>
<dbReference type="Proteomes" id="UP000190274">
    <property type="component" value="Chromosome F"/>
</dbReference>
<proteinExistence type="inferred from homology"/>
<feature type="domain" description="Sec23/Sec24 beta-sandwich" evidence="12">
    <location>
        <begin position="510"/>
        <end position="593"/>
    </location>
</feature>
<dbReference type="GO" id="GO:0006886">
    <property type="term" value="P:intracellular protein transport"/>
    <property type="evidence" value="ECO:0007669"/>
    <property type="project" value="EnsemblFungi"/>
</dbReference>
<evidence type="ECO:0000259" key="10">
    <source>
        <dbReference type="Pfam" id="PF04811"/>
    </source>
</evidence>
<dbReference type="GO" id="GO:0008270">
    <property type="term" value="F:zinc ion binding"/>
    <property type="evidence" value="ECO:0007669"/>
    <property type="project" value="InterPro"/>
</dbReference>
<dbReference type="InterPro" id="IPR036175">
    <property type="entry name" value="Sec23/24_helical_dom_sf"/>
</dbReference>
<dbReference type="SUPFAM" id="SSF53300">
    <property type="entry name" value="vWA-like"/>
    <property type="match status" value="1"/>
</dbReference>
<dbReference type="Gene3D" id="3.40.50.410">
    <property type="entry name" value="von Willebrand factor, type A domain"/>
    <property type="match status" value="1"/>
</dbReference>
<evidence type="ECO:0000256" key="6">
    <source>
        <dbReference type="ARBA" id="ARBA00022927"/>
    </source>
</evidence>
<dbReference type="GO" id="GO:0090110">
    <property type="term" value="P:COPII-coated vesicle cargo loading"/>
    <property type="evidence" value="ECO:0007669"/>
    <property type="project" value="EnsemblFungi"/>
</dbReference>
<dbReference type="InterPro" id="IPR036174">
    <property type="entry name" value="Znf_Sec23_Sec24_sf"/>
</dbReference>
<dbReference type="GO" id="GO:0030127">
    <property type="term" value="C:COPII vesicle coat"/>
    <property type="evidence" value="ECO:0007669"/>
    <property type="project" value="EnsemblFungi"/>
</dbReference>
<evidence type="ECO:0000259" key="11">
    <source>
        <dbReference type="Pfam" id="PF04815"/>
    </source>
</evidence>
<reference evidence="13 14" key="1">
    <citation type="submission" date="2016-03" db="EMBL/GenBank/DDBJ databases">
        <authorList>
            <person name="Devillers H."/>
        </authorList>
    </citation>
    <scope>NUCLEOTIDE SEQUENCE [LARGE SCALE GENOMIC DNA]</scope>
    <source>
        <strain evidence="13">CBS 10888</strain>
    </source>
</reference>
<dbReference type="InterPro" id="IPR036465">
    <property type="entry name" value="vWFA_dom_sf"/>
</dbReference>
<keyword evidence="14" id="KW-1185">Reference proteome</keyword>
<gene>
    <name evidence="13" type="ORF">LADA_0F12332G</name>
</gene>
<dbReference type="PANTHER" id="PTHR13803:SF4">
    <property type="entry name" value="SECRETORY 24CD, ISOFORM C"/>
    <property type="match status" value="1"/>
</dbReference>
<evidence type="ECO:0000259" key="9">
    <source>
        <dbReference type="Pfam" id="PF04810"/>
    </source>
</evidence>
<dbReference type="InterPro" id="IPR050550">
    <property type="entry name" value="SEC23_SEC24_subfamily"/>
</dbReference>
<dbReference type="SUPFAM" id="SSF81995">
    <property type="entry name" value="beta-sandwich domain of Sec23/24"/>
    <property type="match status" value="1"/>
</dbReference>
<dbReference type="GO" id="GO:0000149">
    <property type="term" value="F:SNARE binding"/>
    <property type="evidence" value="ECO:0007669"/>
    <property type="project" value="TreeGrafter"/>
</dbReference>
<evidence type="ECO:0000256" key="4">
    <source>
        <dbReference type="ARBA" id="ARBA00022448"/>
    </source>
</evidence>
<dbReference type="OrthoDB" id="49016at2759"/>
<keyword evidence="6" id="KW-0653">Protein transport</keyword>
<dbReference type="InterPro" id="IPR036180">
    <property type="entry name" value="Gelsolin-like_dom_sf"/>
</dbReference>
<dbReference type="PANTHER" id="PTHR13803">
    <property type="entry name" value="SEC24-RELATED PROTEIN"/>
    <property type="match status" value="1"/>
</dbReference>
<organism evidence="13 14">
    <name type="scientific">Lachancea dasiensis</name>
    <dbReference type="NCBI Taxonomy" id="1072105"/>
    <lineage>
        <taxon>Eukaryota</taxon>
        <taxon>Fungi</taxon>
        <taxon>Dikarya</taxon>
        <taxon>Ascomycota</taxon>
        <taxon>Saccharomycotina</taxon>
        <taxon>Saccharomycetes</taxon>
        <taxon>Saccharomycetales</taxon>
        <taxon>Saccharomycetaceae</taxon>
        <taxon>Lachancea</taxon>
    </lineage>
</organism>
<comment type="subcellular location">
    <subcellularLocation>
        <location evidence="2">Cytoplasm</location>
    </subcellularLocation>
    <subcellularLocation>
        <location evidence="1">Golgi apparatus membrane</location>
    </subcellularLocation>
</comment>
<dbReference type="Pfam" id="PF04810">
    <property type="entry name" value="zf-Sec23_Sec24"/>
    <property type="match status" value="1"/>
</dbReference>
<evidence type="ECO:0000313" key="14">
    <source>
        <dbReference type="Proteomes" id="UP000190274"/>
    </source>
</evidence>
<dbReference type="InterPro" id="IPR029006">
    <property type="entry name" value="ADF-H/Gelsolin-like_dom_sf"/>
</dbReference>
<feature type="domain" description="Zinc finger Sec23/Sec24-type" evidence="9">
    <location>
        <begin position="190"/>
        <end position="227"/>
    </location>
</feature>
<dbReference type="SUPFAM" id="SSF81811">
    <property type="entry name" value="Helical domain of Sec23/24"/>
    <property type="match status" value="1"/>
</dbReference>
<feature type="compositionally biased region" description="Polar residues" evidence="8">
    <location>
        <begin position="1"/>
        <end position="23"/>
    </location>
</feature>
<keyword evidence="5" id="KW-0963">Cytoplasm</keyword>
<protein>
    <submittedName>
        <fullName evidence="13">LADA_0F12332g1_1</fullName>
    </submittedName>
</protein>
<dbReference type="Gene3D" id="2.60.40.1670">
    <property type="entry name" value="beta-sandwich domain of Sec23/24"/>
    <property type="match status" value="1"/>
</dbReference>
<accession>A0A1G4JMG6</accession>
<feature type="compositionally biased region" description="Polar residues" evidence="8">
    <location>
        <begin position="36"/>
        <end position="84"/>
    </location>
</feature>
<evidence type="ECO:0000256" key="1">
    <source>
        <dbReference type="ARBA" id="ARBA00004394"/>
    </source>
</evidence>
<dbReference type="Pfam" id="PF04815">
    <property type="entry name" value="Sec23_helical"/>
    <property type="match status" value="1"/>
</dbReference>
<name>A0A1G4JMG6_9SACH</name>
<dbReference type="GO" id="GO:0070971">
    <property type="term" value="C:endoplasmic reticulum exit site"/>
    <property type="evidence" value="ECO:0007669"/>
    <property type="project" value="TreeGrafter"/>
</dbReference>
<dbReference type="EMBL" id="LT598458">
    <property type="protein sequence ID" value="SCU91826.1"/>
    <property type="molecule type" value="Genomic_DNA"/>
</dbReference>
<dbReference type="Gene3D" id="1.20.120.730">
    <property type="entry name" value="Sec23/Sec24 helical domain"/>
    <property type="match status" value="1"/>
</dbReference>
<dbReference type="InterPro" id="IPR006900">
    <property type="entry name" value="Sec23/24_helical_dom"/>
</dbReference>
<evidence type="ECO:0000256" key="3">
    <source>
        <dbReference type="ARBA" id="ARBA00008334"/>
    </source>
</evidence>
<feature type="domain" description="Sec23/Sec24 helical" evidence="11">
    <location>
        <begin position="605"/>
        <end position="706"/>
    </location>
</feature>
<dbReference type="Gene3D" id="3.40.20.10">
    <property type="entry name" value="Severin"/>
    <property type="match status" value="1"/>
</dbReference>
<dbReference type="InterPro" id="IPR006896">
    <property type="entry name" value="Sec23/24_trunk_dom"/>
</dbReference>
<keyword evidence="7" id="KW-0333">Golgi apparatus</keyword>
<evidence type="ECO:0000256" key="2">
    <source>
        <dbReference type="ARBA" id="ARBA00004496"/>
    </source>
</evidence>
<evidence type="ECO:0000256" key="7">
    <source>
        <dbReference type="ARBA" id="ARBA00023034"/>
    </source>
</evidence>
<dbReference type="SUPFAM" id="SSF82919">
    <property type="entry name" value="Zn-finger domain of Sec23/24"/>
    <property type="match status" value="1"/>
</dbReference>
<dbReference type="InterPro" id="IPR006895">
    <property type="entry name" value="Znf_Sec23_Sec24"/>
</dbReference>
<dbReference type="Pfam" id="PF04811">
    <property type="entry name" value="Sec23_trunk"/>
    <property type="match status" value="1"/>
</dbReference>
<dbReference type="GO" id="GO:0000139">
    <property type="term" value="C:Golgi membrane"/>
    <property type="evidence" value="ECO:0007669"/>
    <property type="project" value="UniProtKB-SubCell"/>
</dbReference>
<dbReference type="STRING" id="1266660.A0A1G4JMG6"/>
<feature type="domain" description="Sec23/Sec24 trunk" evidence="10">
    <location>
        <begin position="269"/>
        <end position="502"/>
    </location>
</feature>